<dbReference type="EMBL" id="RJQC01000003">
    <property type="protein sequence ID" value="RNM29822.1"/>
    <property type="molecule type" value="Genomic_DNA"/>
</dbReference>
<evidence type="ECO:0008006" key="3">
    <source>
        <dbReference type="Google" id="ProtNLM"/>
    </source>
</evidence>
<evidence type="ECO:0000313" key="2">
    <source>
        <dbReference type="Proteomes" id="UP000276568"/>
    </source>
</evidence>
<sequence>MLLCEGCASPINVVKSDGSKSNYVKAKKIESALIEPDNYIGKWIKVYGQITSGPQVDGANGYLVCYKGQGTRYFFVSTTNANFKVGDYIKVDAKINDIVTRKNAFGDDLPVAELSDAKITKTTYDKVEAPAYKTIKPKKSSQKIDGVQFEVKKVEYAESETRVYITVTNKTDYELYCASAYTVIQQGDTVINPNTSESIIEREGYDQIASSIDPGDSSSGIVLFSIVSPEKSSQVITSVFDSLGQEYDFTIDVN</sequence>
<gene>
    <name evidence="1" type="ORF">EDX97_09360</name>
</gene>
<organism evidence="1 2">
    <name type="scientific">Absicoccus porci</name>
    <dbReference type="NCBI Taxonomy" id="2486576"/>
    <lineage>
        <taxon>Bacteria</taxon>
        <taxon>Bacillati</taxon>
        <taxon>Bacillota</taxon>
        <taxon>Erysipelotrichia</taxon>
        <taxon>Erysipelotrichales</taxon>
        <taxon>Erysipelotrichaceae</taxon>
        <taxon>Absicoccus</taxon>
    </lineage>
</organism>
<keyword evidence="2" id="KW-1185">Reference proteome</keyword>
<protein>
    <recommendedName>
        <fullName evidence="3">DUF4352 domain-containing protein</fullName>
    </recommendedName>
</protein>
<dbReference type="Proteomes" id="UP000276568">
    <property type="component" value="Unassembled WGS sequence"/>
</dbReference>
<proteinExistence type="predicted"/>
<accession>A0A3N0I0G4</accession>
<name>A0A3N0I0G4_9FIRM</name>
<comment type="caution">
    <text evidence="1">The sequence shown here is derived from an EMBL/GenBank/DDBJ whole genome shotgun (WGS) entry which is preliminary data.</text>
</comment>
<dbReference type="AlphaFoldDB" id="A0A3N0I0G4"/>
<evidence type="ECO:0000313" key="1">
    <source>
        <dbReference type="EMBL" id="RNM29822.1"/>
    </source>
</evidence>
<reference evidence="1 2" key="1">
    <citation type="submission" date="2018-11" db="EMBL/GenBank/DDBJ databases">
        <title>Clostridium sp. nov., a member of the family Erysipelotrichaceae isolated from pig faeces.</title>
        <authorList>
            <person name="Chang Y.-H."/>
        </authorList>
    </citation>
    <scope>NUCLEOTIDE SEQUENCE [LARGE SCALE GENOMIC DNA]</scope>
    <source>
        <strain evidence="1 2">YH-panp20</strain>
    </source>
</reference>